<keyword evidence="3" id="KW-1185">Reference proteome</keyword>
<name>A0ABQ9XK06_9EUKA</name>
<reference evidence="2 3" key="1">
    <citation type="journal article" date="2022" name="bioRxiv">
        <title>Genomics of Preaxostyla Flagellates Illuminates Evolutionary Transitions and the Path Towards Mitochondrial Loss.</title>
        <authorList>
            <person name="Novak L.V.F."/>
            <person name="Treitli S.C."/>
            <person name="Pyrih J."/>
            <person name="Halakuc P."/>
            <person name="Pipaliya S.V."/>
            <person name="Vacek V."/>
            <person name="Brzon O."/>
            <person name="Soukal P."/>
            <person name="Eme L."/>
            <person name="Dacks J.B."/>
            <person name="Karnkowska A."/>
            <person name="Elias M."/>
            <person name="Hampl V."/>
        </authorList>
    </citation>
    <scope>NUCLEOTIDE SEQUENCE [LARGE SCALE GENOMIC DNA]</scope>
    <source>
        <strain evidence="2">NAU3</strain>
        <tissue evidence="2">Gut</tissue>
    </source>
</reference>
<sequence length="154" mass="17542">MFLTHHRHQHPKHRALLRRSANQSKSEMLSDNNGVTNKKKDVNVGRLKPNGKEKKNWKTIGNAEKKKSGFVPMPKGNKRFVNNRLYMSSCYNSSRLIPNNSQSNRLSRRNHSLDVSTVLSEELGLSERRSLRLIRAVVLHPPSLNITQPSLSPA</sequence>
<feature type="region of interest" description="Disordered" evidence="1">
    <location>
        <begin position="1"/>
        <end position="56"/>
    </location>
</feature>
<organism evidence="2 3">
    <name type="scientific">Blattamonas nauphoetae</name>
    <dbReference type="NCBI Taxonomy" id="2049346"/>
    <lineage>
        <taxon>Eukaryota</taxon>
        <taxon>Metamonada</taxon>
        <taxon>Preaxostyla</taxon>
        <taxon>Oxymonadida</taxon>
        <taxon>Blattamonas</taxon>
    </lineage>
</organism>
<dbReference type="Proteomes" id="UP001281761">
    <property type="component" value="Unassembled WGS sequence"/>
</dbReference>
<dbReference type="EMBL" id="JARBJD010000099">
    <property type="protein sequence ID" value="KAK2952761.1"/>
    <property type="molecule type" value="Genomic_DNA"/>
</dbReference>
<accession>A0ABQ9XK06</accession>
<evidence type="ECO:0000313" key="2">
    <source>
        <dbReference type="EMBL" id="KAK2952761.1"/>
    </source>
</evidence>
<feature type="compositionally biased region" description="Basic residues" evidence="1">
    <location>
        <begin position="1"/>
        <end position="17"/>
    </location>
</feature>
<feature type="compositionally biased region" description="Polar residues" evidence="1">
    <location>
        <begin position="20"/>
        <end position="36"/>
    </location>
</feature>
<gene>
    <name evidence="2" type="ORF">BLNAU_12229</name>
</gene>
<protein>
    <submittedName>
        <fullName evidence="2">Uncharacterized protein</fullName>
    </submittedName>
</protein>
<proteinExistence type="predicted"/>
<evidence type="ECO:0000313" key="3">
    <source>
        <dbReference type="Proteomes" id="UP001281761"/>
    </source>
</evidence>
<comment type="caution">
    <text evidence="2">The sequence shown here is derived from an EMBL/GenBank/DDBJ whole genome shotgun (WGS) entry which is preliminary data.</text>
</comment>
<evidence type="ECO:0000256" key="1">
    <source>
        <dbReference type="SAM" id="MobiDB-lite"/>
    </source>
</evidence>